<dbReference type="AlphaFoldDB" id="A0A4R3ZBV6"/>
<evidence type="ECO:0000313" key="8">
    <source>
        <dbReference type="Proteomes" id="UP000295515"/>
    </source>
</evidence>
<evidence type="ECO:0000313" key="7">
    <source>
        <dbReference type="EMBL" id="TCW03107.1"/>
    </source>
</evidence>
<feature type="transmembrane region" description="Helical" evidence="6">
    <location>
        <begin position="50"/>
        <end position="69"/>
    </location>
</feature>
<evidence type="ECO:0000256" key="5">
    <source>
        <dbReference type="ARBA" id="ARBA00023136"/>
    </source>
</evidence>
<dbReference type="RefSeq" id="WP_066444714.1">
    <property type="nucleotide sequence ID" value="NZ_CAUWFI010000018.1"/>
</dbReference>
<dbReference type="Proteomes" id="UP000295515">
    <property type="component" value="Unassembled WGS sequence"/>
</dbReference>
<sequence length="211" mass="24723">MLIIGIYIILFLFMIYTRNRQHYVIFKALNSLAFVGIAIYSAISTNKMDFLNILLPGLIGCMLGDIILATKFKNHFLYGLIVFLMANLCFLISFYRLQSLRIEELILPAFAMIILMSLAYLPHMDYGQLEKPVMIYCFIIAWVMSKSIMLYLLFQTNMFLIIMIGFILYFLSDFILLFYKFYECPYKNILGFLNLLTYYTGLFLIAYSLIL</sequence>
<feature type="transmembrane region" description="Helical" evidence="6">
    <location>
        <begin position="159"/>
        <end position="179"/>
    </location>
</feature>
<keyword evidence="4 6" id="KW-1133">Transmembrane helix</keyword>
<protein>
    <submittedName>
        <fullName evidence="7">Putative membrane protein YhhN</fullName>
    </submittedName>
</protein>
<evidence type="ECO:0000256" key="3">
    <source>
        <dbReference type="ARBA" id="ARBA00022692"/>
    </source>
</evidence>
<dbReference type="EMBL" id="SMCQ01000001">
    <property type="protein sequence ID" value="TCW03107.1"/>
    <property type="molecule type" value="Genomic_DNA"/>
</dbReference>
<name>A0A4R3ZBV6_9FIRM</name>
<evidence type="ECO:0000256" key="2">
    <source>
        <dbReference type="ARBA" id="ARBA00007375"/>
    </source>
</evidence>
<dbReference type="PANTHER" id="PTHR31885:SF6">
    <property type="entry name" value="GH04784P"/>
    <property type="match status" value="1"/>
</dbReference>
<dbReference type="GeneID" id="98914231"/>
<dbReference type="GO" id="GO:0016787">
    <property type="term" value="F:hydrolase activity"/>
    <property type="evidence" value="ECO:0007669"/>
    <property type="project" value="TreeGrafter"/>
</dbReference>
<feature type="transmembrane region" description="Helical" evidence="6">
    <location>
        <begin position="133"/>
        <end position="153"/>
    </location>
</feature>
<feature type="transmembrane region" description="Helical" evidence="6">
    <location>
        <begin position="24"/>
        <end position="44"/>
    </location>
</feature>
<organism evidence="7 8">
    <name type="scientific">Longibaculum muris</name>
    <dbReference type="NCBI Taxonomy" id="1796628"/>
    <lineage>
        <taxon>Bacteria</taxon>
        <taxon>Bacillati</taxon>
        <taxon>Bacillota</taxon>
        <taxon>Erysipelotrichia</taxon>
        <taxon>Erysipelotrichales</taxon>
        <taxon>Coprobacillaceae</taxon>
        <taxon>Longibaculum</taxon>
    </lineage>
</organism>
<dbReference type="Pfam" id="PF07947">
    <property type="entry name" value="YhhN"/>
    <property type="match status" value="1"/>
</dbReference>
<dbReference type="PANTHER" id="PTHR31885">
    <property type="entry name" value="GH04784P"/>
    <property type="match status" value="1"/>
</dbReference>
<dbReference type="InterPro" id="IPR012506">
    <property type="entry name" value="TMEM86B-like"/>
</dbReference>
<reference evidence="7 8" key="1">
    <citation type="submission" date="2019-03" db="EMBL/GenBank/DDBJ databases">
        <title>Genomic Encyclopedia of Type Strains, Phase IV (KMG-IV): sequencing the most valuable type-strain genomes for metagenomic binning, comparative biology and taxonomic classification.</title>
        <authorList>
            <person name="Goeker M."/>
        </authorList>
    </citation>
    <scope>NUCLEOTIDE SEQUENCE [LARGE SCALE GENOMIC DNA]</scope>
    <source>
        <strain evidence="7 8">DSM 29487</strain>
    </source>
</reference>
<keyword evidence="8" id="KW-1185">Reference proteome</keyword>
<evidence type="ECO:0000256" key="6">
    <source>
        <dbReference type="SAM" id="Phobius"/>
    </source>
</evidence>
<comment type="caution">
    <text evidence="7">The sequence shown here is derived from an EMBL/GenBank/DDBJ whole genome shotgun (WGS) entry which is preliminary data.</text>
</comment>
<keyword evidence="5 6" id="KW-0472">Membrane</keyword>
<evidence type="ECO:0000256" key="1">
    <source>
        <dbReference type="ARBA" id="ARBA00004141"/>
    </source>
</evidence>
<accession>A0A4R3ZBV6</accession>
<gene>
    <name evidence="7" type="ORF">EDD60_101414</name>
</gene>
<dbReference type="GO" id="GO:0016020">
    <property type="term" value="C:membrane"/>
    <property type="evidence" value="ECO:0007669"/>
    <property type="project" value="UniProtKB-SubCell"/>
</dbReference>
<comment type="similarity">
    <text evidence="2">Belongs to the TMEM86 family.</text>
</comment>
<feature type="transmembrane region" description="Helical" evidence="6">
    <location>
        <begin position="191"/>
        <end position="210"/>
    </location>
</feature>
<proteinExistence type="inferred from homology"/>
<feature type="transmembrane region" description="Helical" evidence="6">
    <location>
        <begin position="105"/>
        <end position="121"/>
    </location>
</feature>
<evidence type="ECO:0000256" key="4">
    <source>
        <dbReference type="ARBA" id="ARBA00022989"/>
    </source>
</evidence>
<keyword evidence="3 6" id="KW-0812">Transmembrane</keyword>
<feature type="transmembrane region" description="Helical" evidence="6">
    <location>
        <begin position="76"/>
        <end position="93"/>
    </location>
</feature>
<comment type="subcellular location">
    <subcellularLocation>
        <location evidence="1">Membrane</location>
        <topology evidence="1">Multi-pass membrane protein</topology>
    </subcellularLocation>
</comment>